<gene>
    <name evidence="1" type="ORF">CYJ61_05065</name>
</gene>
<proteinExistence type="predicted"/>
<evidence type="ECO:0000313" key="2">
    <source>
        <dbReference type="Proteomes" id="UP000234905"/>
    </source>
</evidence>
<evidence type="ECO:0000313" key="1">
    <source>
        <dbReference type="EMBL" id="PKZ59655.1"/>
    </source>
</evidence>
<protein>
    <submittedName>
        <fullName evidence="1">AMP-dependent synthetase</fullName>
    </submittedName>
</protein>
<sequence>MNNFYINDLFSNSEQNKRCFAPKTNAERKAVQRSSQRGEAVRVYKNLYMRKEYWNSLYEAEKIRHIALSIIESHPDCKLTASTASALLGYQVSKDYDSEKNCYDNAFLSKKKNCVDARDTKIYIRSNKRKSNKYNNQLKVIPSVGYEQNGMSDDVRILTRENNSTGQLIKLPHASDCVTEEIKSHLVDKSTMLFDVANNYSFRFALPIFDSAARDNVNLNRVIEICKSRYCDCKNNLSGVDCNSEIANNKTCANGSLHKNQRHYTRDYAYLDDLRNYAKTNGGTNFSLSFKQIFECEQKKLAKLCKLCFFANGLSENAGESLARGTMINLGFMIPELQREFEIPHVNLKYRCDFLWSLNNGELIVGEFDGYSKYYIDTDDAQYKNVNLNSSEDNKNLFESRNQSVIHKNIDKQAEREVLLMKECGVNKIVRFNYSDILDPRKLEKKLAAVGVPRIIGK</sequence>
<dbReference type="Proteomes" id="UP000234905">
    <property type="component" value="Unassembled WGS sequence"/>
</dbReference>
<comment type="caution">
    <text evidence="1">The sequence shown here is derived from an EMBL/GenBank/DDBJ whole genome shotgun (WGS) entry which is preliminary data.</text>
</comment>
<dbReference type="AlphaFoldDB" id="A0AAP8IRY3"/>
<organism evidence="1 2">
    <name type="scientific">Gardnerella vaginalis</name>
    <dbReference type="NCBI Taxonomy" id="2702"/>
    <lineage>
        <taxon>Bacteria</taxon>
        <taxon>Bacillati</taxon>
        <taxon>Actinomycetota</taxon>
        <taxon>Actinomycetes</taxon>
        <taxon>Bifidobacteriales</taxon>
        <taxon>Bifidobacteriaceae</taxon>
        <taxon>Gardnerella</taxon>
    </lineage>
</organism>
<accession>A0AAP8IRY3</accession>
<reference evidence="1 2" key="1">
    <citation type="submission" date="2017-12" db="EMBL/GenBank/DDBJ databases">
        <title>Phylogenetic diversity of female urinary microbiome.</title>
        <authorList>
            <person name="Thomas-White K."/>
            <person name="Wolfe A.J."/>
        </authorList>
    </citation>
    <scope>NUCLEOTIDE SEQUENCE [LARGE SCALE GENOMIC DNA]</scope>
    <source>
        <strain evidence="1 2">UMB0682</strain>
    </source>
</reference>
<name>A0AAP8IRY3_GARVA</name>
<dbReference type="EMBL" id="PKJN01000002">
    <property type="protein sequence ID" value="PKZ59655.1"/>
    <property type="molecule type" value="Genomic_DNA"/>
</dbReference>